<gene>
    <name evidence="2" type="ORF">NAV_LOCUS8551</name>
</gene>
<name>A0A498SJE8_ACAVI</name>
<dbReference type="AlphaFoldDB" id="A0A498SJE8"/>
<reference evidence="2 3" key="1">
    <citation type="submission" date="2018-08" db="EMBL/GenBank/DDBJ databases">
        <authorList>
            <person name="Laetsch R D."/>
            <person name="Stevens L."/>
            <person name="Kumar S."/>
            <person name="Blaxter L. M."/>
        </authorList>
    </citation>
    <scope>NUCLEOTIDE SEQUENCE [LARGE SCALE GENOMIC DNA]</scope>
</reference>
<proteinExistence type="predicted"/>
<protein>
    <submittedName>
        <fullName evidence="2">Uncharacterized protein</fullName>
    </submittedName>
</protein>
<organism evidence="2 3">
    <name type="scientific">Acanthocheilonema viteae</name>
    <name type="common">Filarial nematode worm</name>
    <name type="synonym">Dipetalonema viteae</name>
    <dbReference type="NCBI Taxonomy" id="6277"/>
    <lineage>
        <taxon>Eukaryota</taxon>
        <taxon>Metazoa</taxon>
        <taxon>Ecdysozoa</taxon>
        <taxon>Nematoda</taxon>
        <taxon>Chromadorea</taxon>
        <taxon>Rhabditida</taxon>
        <taxon>Spirurina</taxon>
        <taxon>Spiruromorpha</taxon>
        <taxon>Filarioidea</taxon>
        <taxon>Onchocercidae</taxon>
        <taxon>Acanthocheilonema</taxon>
    </lineage>
</organism>
<dbReference type="Proteomes" id="UP000276991">
    <property type="component" value="Unassembled WGS sequence"/>
</dbReference>
<feature type="region of interest" description="Disordered" evidence="1">
    <location>
        <begin position="73"/>
        <end position="95"/>
    </location>
</feature>
<evidence type="ECO:0000313" key="2">
    <source>
        <dbReference type="EMBL" id="VBB33760.1"/>
    </source>
</evidence>
<keyword evidence="3" id="KW-1185">Reference proteome</keyword>
<dbReference type="EMBL" id="UPTC01002677">
    <property type="protein sequence ID" value="VBB33760.1"/>
    <property type="molecule type" value="Genomic_DNA"/>
</dbReference>
<accession>A0A498SJE8</accession>
<sequence length="95" mass="10573">PISSNNPYMQCILGKNSRSSAFLNNSTCSAAAKMKKNGLNSQQLRSKRRPRVPENMQLSQSILKMESSRHGLFTARAHSLSRSPPRKSSRPDDSI</sequence>
<evidence type="ECO:0000313" key="3">
    <source>
        <dbReference type="Proteomes" id="UP000276991"/>
    </source>
</evidence>
<evidence type="ECO:0000256" key="1">
    <source>
        <dbReference type="SAM" id="MobiDB-lite"/>
    </source>
</evidence>
<dbReference type="OrthoDB" id="2535391at2759"/>
<feature type="non-terminal residue" evidence="2">
    <location>
        <position position="1"/>
    </location>
</feature>
<dbReference type="STRING" id="6277.A0A498SJE8"/>